<evidence type="ECO:0000313" key="5">
    <source>
        <dbReference type="Proteomes" id="UP000054010"/>
    </source>
</evidence>
<dbReference type="Pfam" id="PF00672">
    <property type="entry name" value="HAMP"/>
    <property type="match status" value="1"/>
</dbReference>
<dbReference type="InterPro" id="IPR051932">
    <property type="entry name" value="Bact_StressResp_Reg"/>
</dbReference>
<feature type="domain" description="HAMP" evidence="3">
    <location>
        <begin position="339"/>
        <end position="391"/>
    </location>
</feature>
<dbReference type="Pfam" id="PF01740">
    <property type="entry name" value="STAS"/>
    <property type="match status" value="1"/>
</dbReference>
<dbReference type="eggNOG" id="COG0840">
    <property type="taxonomic scope" value="Bacteria"/>
</dbReference>
<evidence type="ECO:0000259" key="2">
    <source>
        <dbReference type="PROSITE" id="PS50801"/>
    </source>
</evidence>
<dbReference type="PANTHER" id="PTHR33745:SF1">
    <property type="entry name" value="RSBT ANTAGONIST PROTEIN RSBS"/>
    <property type="match status" value="1"/>
</dbReference>
<reference evidence="4 5" key="1">
    <citation type="journal article" date="2011" name="J. Bacteriol.">
        <title>Draft genome sequence of the anoxygenic filamentous phototrophic bacterium Oscillochloris trichoides subsp. DG-6.</title>
        <authorList>
            <person name="Kuznetsov B.B."/>
            <person name="Ivanovsky R.N."/>
            <person name="Keppen O.I."/>
            <person name="Sukhacheva M.V."/>
            <person name="Bumazhkin B.K."/>
            <person name="Patutina E.O."/>
            <person name="Beletsky A.V."/>
            <person name="Mardanov A.V."/>
            <person name="Baslerov R.V."/>
            <person name="Panteleeva A.N."/>
            <person name="Kolganova T.V."/>
            <person name="Ravin N.V."/>
            <person name="Skryabin K.G."/>
        </authorList>
    </citation>
    <scope>NUCLEOTIDE SEQUENCE [LARGE SCALE GENOMIC DNA]</scope>
    <source>
        <strain evidence="4 5">DG-6</strain>
    </source>
</reference>
<dbReference type="GO" id="GO:0016020">
    <property type="term" value="C:membrane"/>
    <property type="evidence" value="ECO:0007669"/>
    <property type="project" value="InterPro"/>
</dbReference>
<dbReference type="OrthoDB" id="136416at2"/>
<evidence type="ECO:0000313" key="4">
    <source>
        <dbReference type="EMBL" id="EFO80553.1"/>
    </source>
</evidence>
<evidence type="ECO:0000256" key="1">
    <source>
        <dbReference type="SAM" id="Phobius"/>
    </source>
</evidence>
<feature type="domain" description="STAS" evidence="2">
    <location>
        <begin position="419"/>
        <end position="530"/>
    </location>
</feature>
<dbReference type="SUPFAM" id="SSF52091">
    <property type="entry name" value="SpoIIaa-like"/>
    <property type="match status" value="1"/>
</dbReference>
<dbReference type="PANTHER" id="PTHR33745">
    <property type="entry name" value="RSBT ANTAGONIST PROTEIN RSBS-RELATED"/>
    <property type="match status" value="1"/>
</dbReference>
<dbReference type="InterPro" id="IPR036513">
    <property type="entry name" value="STAS_dom_sf"/>
</dbReference>
<dbReference type="InterPro" id="IPR003660">
    <property type="entry name" value="HAMP_dom"/>
</dbReference>
<proteinExistence type="predicted"/>
<dbReference type="Gene3D" id="3.30.750.24">
    <property type="entry name" value="STAS domain"/>
    <property type="match status" value="1"/>
</dbReference>
<dbReference type="Gene3D" id="6.10.340.10">
    <property type="match status" value="1"/>
</dbReference>
<keyword evidence="1" id="KW-0812">Transmembrane</keyword>
<dbReference type="EMBL" id="ADVR01000050">
    <property type="protein sequence ID" value="EFO80553.1"/>
    <property type="molecule type" value="Genomic_DNA"/>
</dbReference>
<dbReference type="SUPFAM" id="SSF158472">
    <property type="entry name" value="HAMP domain-like"/>
    <property type="match status" value="1"/>
</dbReference>
<dbReference type="InterPro" id="IPR002645">
    <property type="entry name" value="STAS_dom"/>
</dbReference>
<sequence>MYIWKSLSLKLIIAFLLVAGGSIVVVSLIQSQQVAKALLSDTGHLLHTSAVAEARLIGSSIDTQIMRLHDISIDDLLAEEVALQETRYPRNNAAALRQIETEDAHWRTAHANDPLVVRVVDSPLASHFRSHVRTDYNMVELMFTDRRGALITSNVRTSDYYQADEEWWQQAAKNKIFVSNPDVDQSSGAFSIIIAIAVYHPDTGAFLGVLRSTYNTDTFTRQLGENHFSKNAHANLIVNNAIIEAEGDRYTEMTPADQETVQSAREVTYLLASYEGKPSLITLAPVVIKNHRVNLDWTVILSQDSAEALAPVLSAQISAFITALIVLAAAAVLATAGAELLISPIRRITAVAEEIAAGDLSKRVGRYSNDEIGRMARSFDMMSETLQERIHAEEVAQAERIQMQQEMIDAQDRRIEELTAPAIPLGHGILLLPLIGSIDQRRAERVLQTILADVHARRASKLILDMSGLRIVDREVMSVLLRAAAGASLLGARVIFVGIRSQTAQTLVDLDVSLGDMTIYASLHDALDAER</sequence>
<evidence type="ECO:0000259" key="3">
    <source>
        <dbReference type="PROSITE" id="PS50885"/>
    </source>
</evidence>
<dbReference type="eggNOG" id="COG1366">
    <property type="taxonomic scope" value="Bacteria"/>
</dbReference>
<keyword evidence="1" id="KW-0472">Membrane</keyword>
<protein>
    <submittedName>
        <fullName evidence="4">PAS/PAC sensor protein</fullName>
    </submittedName>
</protein>
<dbReference type="GO" id="GO:0007165">
    <property type="term" value="P:signal transduction"/>
    <property type="evidence" value="ECO:0007669"/>
    <property type="project" value="InterPro"/>
</dbReference>
<dbReference type="CDD" id="cd07041">
    <property type="entry name" value="STAS_RsbR_RsbS_like"/>
    <property type="match status" value="1"/>
</dbReference>
<dbReference type="Gene3D" id="3.30.450.20">
    <property type="entry name" value="PAS domain"/>
    <property type="match status" value="1"/>
</dbReference>
<feature type="transmembrane region" description="Helical" evidence="1">
    <location>
        <begin position="319"/>
        <end position="342"/>
    </location>
</feature>
<dbReference type="STRING" id="765420.OSCT_1590"/>
<keyword evidence="5" id="KW-1185">Reference proteome</keyword>
<dbReference type="CDD" id="cd06225">
    <property type="entry name" value="HAMP"/>
    <property type="match status" value="1"/>
</dbReference>
<accession>E1IE39</accession>
<gene>
    <name evidence="4" type="ORF">OSCT_1590</name>
</gene>
<dbReference type="HOGENOM" id="CLU_512718_0_0_0"/>
<dbReference type="SMART" id="SM00304">
    <property type="entry name" value="HAMP"/>
    <property type="match status" value="1"/>
</dbReference>
<dbReference type="PROSITE" id="PS50801">
    <property type="entry name" value="STAS"/>
    <property type="match status" value="1"/>
</dbReference>
<dbReference type="AlphaFoldDB" id="E1IE39"/>
<keyword evidence="1" id="KW-1133">Transmembrane helix</keyword>
<dbReference type="PROSITE" id="PS50885">
    <property type="entry name" value="HAMP"/>
    <property type="match status" value="1"/>
</dbReference>
<comment type="caution">
    <text evidence="4">The sequence shown here is derived from an EMBL/GenBank/DDBJ whole genome shotgun (WGS) entry which is preliminary data.</text>
</comment>
<dbReference type="Proteomes" id="UP000054010">
    <property type="component" value="Unassembled WGS sequence"/>
</dbReference>
<organism evidence="4 5">
    <name type="scientific">Oscillochloris trichoides DG-6</name>
    <dbReference type="NCBI Taxonomy" id="765420"/>
    <lineage>
        <taxon>Bacteria</taxon>
        <taxon>Bacillati</taxon>
        <taxon>Chloroflexota</taxon>
        <taxon>Chloroflexia</taxon>
        <taxon>Chloroflexales</taxon>
        <taxon>Chloroflexineae</taxon>
        <taxon>Oscillochloridaceae</taxon>
        <taxon>Oscillochloris</taxon>
    </lineage>
</organism>
<name>E1IE39_9CHLR</name>